<evidence type="ECO:0000259" key="4">
    <source>
        <dbReference type="Pfam" id="PF00465"/>
    </source>
</evidence>
<dbReference type="EMBL" id="JBHSTE010000006">
    <property type="protein sequence ID" value="MFC6334373.1"/>
    <property type="molecule type" value="Genomic_DNA"/>
</dbReference>
<feature type="domain" description="Fe-containing alcohol dehydrogenase-like C-terminal" evidence="5">
    <location>
        <begin position="183"/>
        <end position="389"/>
    </location>
</feature>
<name>A0ABW1V9S9_9BACL</name>
<dbReference type="PANTHER" id="PTHR11496">
    <property type="entry name" value="ALCOHOL DEHYDROGENASE"/>
    <property type="match status" value="1"/>
</dbReference>
<dbReference type="PROSITE" id="PS00913">
    <property type="entry name" value="ADH_IRON_1"/>
    <property type="match status" value="1"/>
</dbReference>
<comment type="similarity">
    <text evidence="1">Belongs to the iron-containing alcohol dehydrogenase family.</text>
</comment>
<keyword evidence="7" id="KW-1185">Reference proteome</keyword>
<reference evidence="7" key="1">
    <citation type="journal article" date="2019" name="Int. J. Syst. Evol. Microbiol.">
        <title>The Global Catalogue of Microorganisms (GCM) 10K type strain sequencing project: providing services to taxonomists for standard genome sequencing and annotation.</title>
        <authorList>
            <consortium name="The Broad Institute Genomics Platform"/>
            <consortium name="The Broad Institute Genome Sequencing Center for Infectious Disease"/>
            <person name="Wu L."/>
            <person name="Ma J."/>
        </authorList>
    </citation>
    <scope>NUCLEOTIDE SEQUENCE [LARGE SCALE GENOMIC DNA]</scope>
    <source>
        <strain evidence="7">PCU 280</strain>
    </source>
</reference>
<protein>
    <submittedName>
        <fullName evidence="6">Iron-containing alcohol dehydrogenase</fullName>
    </submittedName>
</protein>
<keyword evidence="3" id="KW-0520">NAD</keyword>
<proteinExistence type="inferred from homology"/>
<gene>
    <name evidence="6" type="ORF">ACFP56_17230</name>
</gene>
<dbReference type="Gene3D" id="3.40.50.1970">
    <property type="match status" value="1"/>
</dbReference>
<sequence length="405" mass="43551">MPSRIQYGAGSLTQVGVLAKLWGNKALIVSDLMMQKNGLVERCSQYLSEAGIEYVSYCGVNTEPTTKHVDEIVAICEAEGCNLFIALGGGSCIDAAKAAAVLMTNRGQLSSYTFTGGHRFQSEALPLIAIPTTAGTGSEVTKVTVIIDTDSQVKMMIAQPQLLPKAAIVDAELSMTCPSSVVASSGVDALCHAIEAYLSRKAQPATDVWALQAIQRIYRHLPKVYHKQASTEDYEQVALGAMLAGAAFSNASVTLIHGMSRPIGALFHVPHGISNAMLLPAVLTFMASKTASKRLADIHTMLIQQERVRDVAGARAQAGGEQEDYASAIIHAVKSLCRSLGIGNLNDYGIDRELYRKAIPKMVSDAMDSGSPANCPFDVTREDIEQLYHVCFDYMYGDDLQELII</sequence>
<dbReference type="CDD" id="cd08194">
    <property type="entry name" value="Fe-ADH-like"/>
    <property type="match status" value="1"/>
</dbReference>
<dbReference type="InterPro" id="IPR018211">
    <property type="entry name" value="ADH_Fe_CS"/>
</dbReference>
<dbReference type="Proteomes" id="UP001596233">
    <property type="component" value="Unassembled WGS sequence"/>
</dbReference>
<evidence type="ECO:0000313" key="7">
    <source>
        <dbReference type="Proteomes" id="UP001596233"/>
    </source>
</evidence>
<dbReference type="PANTHER" id="PTHR11496:SF102">
    <property type="entry name" value="ALCOHOL DEHYDROGENASE 4"/>
    <property type="match status" value="1"/>
</dbReference>
<evidence type="ECO:0000259" key="5">
    <source>
        <dbReference type="Pfam" id="PF25137"/>
    </source>
</evidence>
<dbReference type="Pfam" id="PF25137">
    <property type="entry name" value="ADH_Fe_C"/>
    <property type="match status" value="1"/>
</dbReference>
<organism evidence="6 7">
    <name type="scientific">Paenibacillus septentrionalis</name>
    <dbReference type="NCBI Taxonomy" id="429342"/>
    <lineage>
        <taxon>Bacteria</taxon>
        <taxon>Bacillati</taxon>
        <taxon>Bacillota</taxon>
        <taxon>Bacilli</taxon>
        <taxon>Bacillales</taxon>
        <taxon>Paenibacillaceae</taxon>
        <taxon>Paenibacillus</taxon>
    </lineage>
</organism>
<keyword evidence="2" id="KW-0560">Oxidoreductase</keyword>
<dbReference type="RefSeq" id="WP_379237274.1">
    <property type="nucleotide sequence ID" value="NZ_JBHSTE010000006.1"/>
</dbReference>
<evidence type="ECO:0000313" key="6">
    <source>
        <dbReference type="EMBL" id="MFC6334373.1"/>
    </source>
</evidence>
<evidence type="ECO:0000256" key="2">
    <source>
        <dbReference type="ARBA" id="ARBA00023002"/>
    </source>
</evidence>
<dbReference type="Gene3D" id="1.20.1090.10">
    <property type="entry name" value="Dehydroquinate synthase-like - alpha domain"/>
    <property type="match status" value="1"/>
</dbReference>
<dbReference type="InterPro" id="IPR039697">
    <property type="entry name" value="Alcohol_dehydrogenase_Fe"/>
</dbReference>
<evidence type="ECO:0000256" key="3">
    <source>
        <dbReference type="ARBA" id="ARBA00023027"/>
    </source>
</evidence>
<dbReference type="SUPFAM" id="SSF56796">
    <property type="entry name" value="Dehydroquinate synthase-like"/>
    <property type="match status" value="1"/>
</dbReference>
<dbReference type="InterPro" id="IPR056798">
    <property type="entry name" value="ADH_Fe_C"/>
</dbReference>
<accession>A0ABW1V9S9</accession>
<feature type="domain" description="Alcohol dehydrogenase iron-type/glycerol dehydrogenase GldA" evidence="4">
    <location>
        <begin position="2"/>
        <end position="170"/>
    </location>
</feature>
<dbReference type="Pfam" id="PF00465">
    <property type="entry name" value="Fe-ADH"/>
    <property type="match status" value="1"/>
</dbReference>
<dbReference type="InterPro" id="IPR001670">
    <property type="entry name" value="ADH_Fe/GldA"/>
</dbReference>
<evidence type="ECO:0000256" key="1">
    <source>
        <dbReference type="ARBA" id="ARBA00007358"/>
    </source>
</evidence>
<comment type="caution">
    <text evidence="6">The sequence shown here is derived from an EMBL/GenBank/DDBJ whole genome shotgun (WGS) entry which is preliminary data.</text>
</comment>